<feature type="transmembrane region" description="Helical" evidence="8">
    <location>
        <begin position="462"/>
        <end position="485"/>
    </location>
</feature>
<feature type="transmembrane region" description="Helical" evidence="8">
    <location>
        <begin position="239"/>
        <end position="263"/>
    </location>
</feature>
<comment type="caution">
    <text evidence="13">The sequence shown here is derived from an EMBL/GenBank/DDBJ whole genome shotgun (WGS) entry which is preliminary data.</text>
</comment>
<organism evidence="13 14">
    <name type="scientific">Sedimentitalea todarodis</name>
    <dbReference type="NCBI Taxonomy" id="1631240"/>
    <lineage>
        <taxon>Bacteria</taxon>
        <taxon>Pseudomonadati</taxon>
        <taxon>Pseudomonadota</taxon>
        <taxon>Alphaproteobacteria</taxon>
        <taxon>Rhodobacterales</taxon>
        <taxon>Paracoccaceae</taxon>
        <taxon>Sedimentitalea</taxon>
    </lineage>
</organism>
<evidence type="ECO:0000256" key="3">
    <source>
        <dbReference type="ARBA" id="ARBA00022475"/>
    </source>
</evidence>
<feature type="domain" description="Mechanosensitive ion channel MscS C-terminal" evidence="12">
    <location>
        <begin position="671"/>
        <end position="753"/>
    </location>
</feature>
<evidence type="ECO:0000313" key="13">
    <source>
        <dbReference type="EMBL" id="MDU9003831.1"/>
    </source>
</evidence>
<dbReference type="Gene3D" id="1.10.287.1260">
    <property type="match status" value="1"/>
</dbReference>
<reference evidence="14" key="1">
    <citation type="submission" date="2023-05" db="EMBL/GenBank/DDBJ databases">
        <title>Sedimentitalea sp. nov. JM2-8.</title>
        <authorList>
            <person name="Huang J."/>
        </authorList>
    </citation>
    <scope>NUCLEOTIDE SEQUENCE [LARGE SCALE GENOMIC DNA]</scope>
    <source>
        <strain evidence="14">KHS03</strain>
    </source>
</reference>
<keyword evidence="5 8" id="KW-1133">Transmembrane helix</keyword>
<dbReference type="InterPro" id="IPR006685">
    <property type="entry name" value="MscS_channel_2nd"/>
</dbReference>
<evidence type="ECO:0000259" key="10">
    <source>
        <dbReference type="Pfam" id="PF00924"/>
    </source>
</evidence>
<evidence type="ECO:0000256" key="8">
    <source>
        <dbReference type="SAM" id="Phobius"/>
    </source>
</evidence>
<feature type="transmembrane region" description="Helical" evidence="8">
    <location>
        <begin position="505"/>
        <end position="530"/>
    </location>
</feature>
<evidence type="ECO:0000256" key="4">
    <source>
        <dbReference type="ARBA" id="ARBA00022692"/>
    </source>
</evidence>
<keyword evidence="14" id="KW-1185">Reference proteome</keyword>
<dbReference type="InterPro" id="IPR011066">
    <property type="entry name" value="MscS_channel_C_sf"/>
</dbReference>
<feature type="transmembrane region" description="Helical" evidence="8">
    <location>
        <begin position="551"/>
        <end position="574"/>
    </location>
</feature>
<evidence type="ECO:0000256" key="1">
    <source>
        <dbReference type="ARBA" id="ARBA00004651"/>
    </source>
</evidence>
<evidence type="ECO:0000259" key="11">
    <source>
        <dbReference type="Pfam" id="PF12607"/>
    </source>
</evidence>
<sequence>MRAFLLTGLSIVLLWGASLAGAQQITDEQRAFHDRWLATAQRAETVLNTKRASNASLEQLRTEIVEFRDTFNVSRTRNSDRIETLQSQLEALGPAPEDGASEVADIAQLRQRLNDQLDSLKVPEVISEEAYSRANGLISEIDSTIWERTKRELLSRGPSPLNLALWPEAYRESRLALLRLYHETVENFGIGAVRAQVQDRLPVIVILTVLGMVLLVKGKRWSDRVGNYLRSLGGAGSGVWTFVVSLTRILIPWIGVVFISFALQFTGILGVRGTLLVQQIPYLSAVFLSLDWIRRQIVSYAVLNDPEGPIATKATQYRIYVGLLAVFLILEELVRLFERIDNPSEGTLAVISFPLILVTGLVLLRMMRLRRSKFVEPDQFEEEEGHKVGFSSAIDLVQRVVYLLGIISPVLAAFGYVAAADAIVFPAVETIALMATVIILHRFATNLYGWISGKGEAAGDSLLIVVVGFVLTVLALPVLALIWGARSAELAEIWSTLMSGFDVGGIRISPTIFIVFAAVFTIGYTLTRLLQGGLRNSLLPKTRMDAGGQNAVVSGVGYIGIFFTALLAIISAGIDLTALGYVAGALSVGIGFGLQNIVSNFVSGIILLIERPISKDDWIDVNGQMGYVRDISVRSTRIETFDRTDVIVPNSDLISGTVTNFTRGNTVGRVIVPVGVAYGTDPRKVETILSEIANAHPMVLAHPAPSVVFQGFGADSLDFEIRAILRDVNWVLSVKSDMNYEISRRFVENGIDIPFAQRDIWLRNPEALSGNPTPEPDVAPQPARPPAIKPMDLTEADMGDGAGNGDDY</sequence>
<dbReference type="Pfam" id="PF21082">
    <property type="entry name" value="MS_channel_3rd"/>
    <property type="match status" value="1"/>
</dbReference>
<feature type="region of interest" description="Disordered" evidence="7">
    <location>
        <begin position="766"/>
        <end position="808"/>
    </location>
</feature>
<dbReference type="InterPro" id="IPR023408">
    <property type="entry name" value="MscS_beta-dom_sf"/>
</dbReference>
<feature type="domain" description="DUF3772" evidence="11">
    <location>
        <begin position="127"/>
        <end position="183"/>
    </location>
</feature>
<proteinExistence type="inferred from homology"/>
<dbReference type="InterPro" id="IPR022249">
    <property type="entry name" value="DUF3772"/>
</dbReference>
<comment type="similarity">
    <text evidence="2">Belongs to the MscS (TC 1.A.23) family.</text>
</comment>
<dbReference type="Gene3D" id="2.30.30.60">
    <property type="match status" value="1"/>
</dbReference>
<dbReference type="InterPro" id="IPR049278">
    <property type="entry name" value="MS_channel_C"/>
</dbReference>
<evidence type="ECO:0000256" key="5">
    <source>
        <dbReference type="ARBA" id="ARBA00022989"/>
    </source>
</evidence>
<evidence type="ECO:0000313" key="14">
    <source>
        <dbReference type="Proteomes" id="UP001255416"/>
    </source>
</evidence>
<comment type="subcellular location">
    <subcellularLocation>
        <location evidence="1">Cell membrane</location>
        <topology evidence="1">Multi-pass membrane protein</topology>
    </subcellularLocation>
</comment>
<dbReference type="SUPFAM" id="SSF50182">
    <property type="entry name" value="Sm-like ribonucleoproteins"/>
    <property type="match status" value="1"/>
</dbReference>
<dbReference type="InterPro" id="IPR052702">
    <property type="entry name" value="MscS-like_channel"/>
</dbReference>
<dbReference type="EMBL" id="JASMWN010000005">
    <property type="protein sequence ID" value="MDU9003831.1"/>
    <property type="molecule type" value="Genomic_DNA"/>
</dbReference>
<dbReference type="PANTHER" id="PTHR30347">
    <property type="entry name" value="POTASSIUM CHANNEL RELATED"/>
    <property type="match status" value="1"/>
</dbReference>
<feature type="transmembrane region" description="Helical" evidence="8">
    <location>
        <begin position="580"/>
        <end position="609"/>
    </location>
</feature>
<gene>
    <name evidence="13" type="ORF">QO231_08185</name>
</gene>
<evidence type="ECO:0000256" key="9">
    <source>
        <dbReference type="SAM" id="SignalP"/>
    </source>
</evidence>
<dbReference type="Proteomes" id="UP001255416">
    <property type="component" value="Unassembled WGS sequence"/>
</dbReference>
<dbReference type="Pfam" id="PF00924">
    <property type="entry name" value="MS_channel_2nd"/>
    <property type="match status" value="1"/>
</dbReference>
<protein>
    <submittedName>
        <fullName evidence="13">DUF3772 domain-containing protein</fullName>
    </submittedName>
</protein>
<dbReference type="InterPro" id="IPR010920">
    <property type="entry name" value="LSM_dom_sf"/>
</dbReference>
<feature type="compositionally biased region" description="Pro residues" evidence="7">
    <location>
        <begin position="773"/>
        <end position="788"/>
    </location>
</feature>
<evidence type="ECO:0000256" key="6">
    <source>
        <dbReference type="ARBA" id="ARBA00023136"/>
    </source>
</evidence>
<evidence type="ECO:0000256" key="7">
    <source>
        <dbReference type="SAM" id="MobiDB-lite"/>
    </source>
</evidence>
<accession>A0ABU3VCC4</accession>
<feature type="domain" description="Mechanosensitive ion channel MscS" evidence="10">
    <location>
        <begin position="596"/>
        <end position="663"/>
    </location>
</feature>
<dbReference type="Gene3D" id="3.30.70.100">
    <property type="match status" value="1"/>
</dbReference>
<evidence type="ECO:0000256" key="2">
    <source>
        <dbReference type="ARBA" id="ARBA00008017"/>
    </source>
</evidence>
<dbReference type="InterPro" id="IPR011014">
    <property type="entry name" value="MscS_channel_TM-2"/>
</dbReference>
<feature type="transmembrane region" description="Helical" evidence="8">
    <location>
        <begin position="400"/>
        <end position="419"/>
    </location>
</feature>
<feature type="signal peptide" evidence="9">
    <location>
        <begin position="1"/>
        <end position="22"/>
    </location>
</feature>
<feature type="transmembrane region" description="Helical" evidence="8">
    <location>
        <begin position="317"/>
        <end position="334"/>
    </location>
</feature>
<name>A0ABU3VCC4_9RHOB</name>
<keyword evidence="6 8" id="KW-0472">Membrane</keyword>
<dbReference type="RefSeq" id="WP_316775024.1">
    <property type="nucleotide sequence ID" value="NZ_JASMWN010000005.1"/>
</dbReference>
<dbReference type="SUPFAM" id="SSF82861">
    <property type="entry name" value="Mechanosensitive channel protein MscS (YggB), transmembrane region"/>
    <property type="match status" value="1"/>
</dbReference>
<evidence type="ECO:0000259" key="12">
    <source>
        <dbReference type="Pfam" id="PF21082"/>
    </source>
</evidence>
<dbReference type="PANTHER" id="PTHR30347:SF1">
    <property type="entry name" value="MECHANOSENSITIVE CHANNEL MSCK"/>
    <property type="match status" value="1"/>
</dbReference>
<feature type="chain" id="PRO_5045882844" evidence="9">
    <location>
        <begin position="23"/>
        <end position="808"/>
    </location>
</feature>
<dbReference type="Pfam" id="PF12607">
    <property type="entry name" value="DUF3772"/>
    <property type="match status" value="1"/>
</dbReference>
<keyword evidence="3" id="KW-1003">Cell membrane</keyword>
<feature type="transmembrane region" description="Helical" evidence="8">
    <location>
        <begin position="346"/>
        <end position="364"/>
    </location>
</feature>
<keyword evidence="4 8" id="KW-0812">Transmembrane</keyword>
<keyword evidence="9" id="KW-0732">Signal</keyword>
<dbReference type="SUPFAM" id="SSF82689">
    <property type="entry name" value="Mechanosensitive channel protein MscS (YggB), C-terminal domain"/>
    <property type="match status" value="1"/>
</dbReference>
<feature type="transmembrane region" description="Helical" evidence="8">
    <location>
        <begin position="201"/>
        <end position="218"/>
    </location>
</feature>